<accession>A0A1C7LYD5</accession>
<evidence type="ECO:0000313" key="2">
    <source>
        <dbReference type="Proteomes" id="UP000092993"/>
    </source>
</evidence>
<dbReference type="STRING" id="5627.A0A1C7LYD5"/>
<keyword evidence="2" id="KW-1185">Reference proteome</keyword>
<reference evidence="1 2" key="1">
    <citation type="submission" date="2016-03" db="EMBL/GenBank/DDBJ databases">
        <title>Whole genome sequencing of Grifola frondosa 9006-11.</title>
        <authorList>
            <person name="Min B."/>
            <person name="Park H."/>
            <person name="Kim J.-G."/>
            <person name="Cho H."/>
            <person name="Oh Y.-L."/>
            <person name="Kong W.-S."/>
            <person name="Choi I.-G."/>
        </authorList>
    </citation>
    <scope>NUCLEOTIDE SEQUENCE [LARGE SCALE GENOMIC DNA]</scope>
    <source>
        <strain evidence="1 2">9006-11</strain>
    </source>
</reference>
<organism evidence="1 2">
    <name type="scientific">Grifola frondosa</name>
    <name type="common">Maitake</name>
    <name type="synonym">Polyporus frondosus</name>
    <dbReference type="NCBI Taxonomy" id="5627"/>
    <lineage>
        <taxon>Eukaryota</taxon>
        <taxon>Fungi</taxon>
        <taxon>Dikarya</taxon>
        <taxon>Basidiomycota</taxon>
        <taxon>Agaricomycotina</taxon>
        <taxon>Agaricomycetes</taxon>
        <taxon>Polyporales</taxon>
        <taxon>Grifolaceae</taxon>
        <taxon>Grifola</taxon>
    </lineage>
</organism>
<gene>
    <name evidence="1" type="ORF">A0H81_10077</name>
</gene>
<protein>
    <submittedName>
        <fullName evidence="1">Uncharacterized protein</fullName>
    </submittedName>
</protein>
<name>A0A1C7LYD5_GRIFR</name>
<dbReference type="EMBL" id="LUGG01000015">
    <property type="protein sequence ID" value="OBZ69710.1"/>
    <property type="molecule type" value="Genomic_DNA"/>
</dbReference>
<dbReference type="OrthoDB" id="3177321at2759"/>
<proteinExistence type="predicted"/>
<evidence type="ECO:0000313" key="1">
    <source>
        <dbReference type="EMBL" id="OBZ69710.1"/>
    </source>
</evidence>
<sequence>MWARIPFISHFQCGIGHRTLVLIYSPSILIMLHGNDVLVEGGHYVISIYDPINFSHNTPKVFTHEGNDIYLRPYQPGQQTQVFRCTRDPSNRWGFVCDGTGVRMGRNRYENLKCESKISDQGSWECFYFNVAPDGGYKMLMTVNDRLCPLEITSDSGGEYLAIRARESNALIGLTRVGSGEGRRNNWPGHDEL</sequence>
<dbReference type="AlphaFoldDB" id="A0A1C7LYD5"/>
<comment type="caution">
    <text evidence="1">The sequence shown here is derived from an EMBL/GenBank/DDBJ whole genome shotgun (WGS) entry which is preliminary data.</text>
</comment>
<dbReference type="Proteomes" id="UP000092993">
    <property type="component" value="Unassembled WGS sequence"/>
</dbReference>